<dbReference type="GO" id="GO:0005829">
    <property type="term" value="C:cytosol"/>
    <property type="evidence" value="ECO:0007669"/>
    <property type="project" value="TreeGrafter"/>
</dbReference>
<keyword evidence="2 8" id="KW-0808">Transferase</keyword>
<evidence type="ECO:0000313" key="10">
    <source>
        <dbReference type="Proteomes" id="UP000297288"/>
    </source>
</evidence>
<dbReference type="InterPro" id="IPR029056">
    <property type="entry name" value="Ribokinase-like"/>
</dbReference>
<evidence type="ECO:0000313" key="9">
    <source>
        <dbReference type="Proteomes" id="UP000199322"/>
    </source>
</evidence>
<dbReference type="STRING" id="28234.SAMN04488588_0890"/>
<keyword evidence="4 7" id="KW-0418">Kinase</keyword>
<dbReference type="InterPro" id="IPR013749">
    <property type="entry name" value="PM/HMP-P_kinase-1"/>
</dbReference>
<dbReference type="PANTHER" id="PTHR10534:SF2">
    <property type="entry name" value="PYRIDOXAL KINASE"/>
    <property type="match status" value="1"/>
</dbReference>
<reference evidence="8 10" key="2">
    <citation type="submission" date="2019-04" db="EMBL/GenBank/DDBJ databases">
        <title>Draft genome sequence data and analysis of a Fermenting Bacterium, Geotoga petraea strain HO-Geo1, isolated from heavy-oil petroleum reservoir in Russia.</title>
        <authorList>
            <person name="Grouzdev D.S."/>
            <person name="Semenova E.M."/>
            <person name="Sokolova D.S."/>
            <person name="Tourova T.P."/>
            <person name="Poltaraus A.B."/>
            <person name="Nazina T.N."/>
        </authorList>
    </citation>
    <scope>NUCLEOTIDE SEQUENCE [LARGE SCALE GENOMIC DNA]</scope>
    <source>
        <strain evidence="8 10">HO-Geo1</strain>
    </source>
</reference>
<evidence type="ECO:0000313" key="8">
    <source>
        <dbReference type="EMBL" id="TGG88739.1"/>
    </source>
</evidence>
<evidence type="ECO:0000256" key="5">
    <source>
        <dbReference type="ARBA" id="ARBA00022840"/>
    </source>
</evidence>
<dbReference type="AlphaFoldDB" id="A0A1G6KU94"/>
<dbReference type="GO" id="GO:0009443">
    <property type="term" value="P:pyridoxal 5'-phosphate salvage"/>
    <property type="evidence" value="ECO:0007669"/>
    <property type="project" value="InterPro"/>
</dbReference>
<dbReference type="InterPro" id="IPR004625">
    <property type="entry name" value="PyrdxlKinase"/>
</dbReference>
<keyword evidence="3" id="KW-0547">Nucleotide-binding</keyword>
<evidence type="ECO:0000313" key="7">
    <source>
        <dbReference type="EMBL" id="SDC34533.1"/>
    </source>
</evidence>
<protein>
    <recommendedName>
        <fullName evidence="1">pyridoxal kinase</fullName>
        <ecNumber evidence="1">2.7.1.35</ecNumber>
    </recommendedName>
</protein>
<feature type="domain" description="Pyridoxamine kinase/Phosphomethylpyrimidine kinase" evidence="6">
    <location>
        <begin position="74"/>
        <end position="258"/>
    </location>
</feature>
<evidence type="ECO:0000256" key="1">
    <source>
        <dbReference type="ARBA" id="ARBA00012104"/>
    </source>
</evidence>
<proteinExistence type="predicted"/>
<dbReference type="CDD" id="cd01173">
    <property type="entry name" value="pyridoxal_pyridoxamine_kinase"/>
    <property type="match status" value="1"/>
</dbReference>
<dbReference type="SUPFAM" id="SSF53613">
    <property type="entry name" value="Ribokinase-like"/>
    <property type="match status" value="1"/>
</dbReference>
<evidence type="ECO:0000256" key="4">
    <source>
        <dbReference type="ARBA" id="ARBA00022777"/>
    </source>
</evidence>
<evidence type="ECO:0000259" key="6">
    <source>
        <dbReference type="Pfam" id="PF08543"/>
    </source>
</evidence>
<dbReference type="EMBL" id="FMYV01000003">
    <property type="protein sequence ID" value="SDC34533.1"/>
    <property type="molecule type" value="Genomic_DNA"/>
</dbReference>
<reference evidence="7 9" key="1">
    <citation type="submission" date="2016-10" db="EMBL/GenBank/DDBJ databases">
        <authorList>
            <person name="de Groot N.N."/>
        </authorList>
    </citation>
    <scope>NUCLEOTIDE SEQUENCE [LARGE SCALE GENOMIC DNA]</scope>
    <source>
        <strain evidence="7 9">WG14</strain>
    </source>
</reference>
<dbReference type="PANTHER" id="PTHR10534">
    <property type="entry name" value="PYRIDOXAL KINASE"/>
    <property type="match status" value="1"/>
</dbReference>
<keyword evidence="5" id="KW-0067">ATP-binding</keyword>
<evidence type="ECO:0000256" key="3">
    <source>
        <dbReference type="ARBA" id="ARBA00022741"/>
    </source>
</evidence>
<organism evidence="7 9">
    <name type="scientific">Geotoga petraea</name>
    <dbReference type="NCBI Taxonomy" id="28234"/>
    <lineage>
        <taxon>Bacteria</taxon>
        <taxon>Thermotogati</taxon>
        <taxon>Thermotogota</taxon>
        <taxon>Thermotogae</taxon>
        <taxon>Petrotogales</taxon>
        <taxon>Petrotogaceae</taxon>
        <taxon>Geotoga</taxon>
    </lineage>
</organism>
<dbReference type="Proteomes" id="UP000297288">
    <property type="component" value="Unassembled WGS sequence"/>
</dbReference>
<dbReference type="Proteomes" id="UP000199322">
    <property type="component" value="Unassembled WGS sequence"/>
</dbReference>
<dbReference type="GO" id="GO:0005524">
    <property type="term" value="F:ATP binding"/>
    <property type="evidence" value="ECO:0007669"/>
    <property type="project" value="UniProtKB-KW"/>
</dbReference>
<sequence>MNRKIKRVAAIHDLSGFGRASLSVVTPILSTMEIQVCAIPTAVLSTHTEYDGYTFVDLTDSMPAYIEHWKKLNLKFDSIYSGFLGSVKQIEIITKFIKDFKDDDTLVVIDPVMADNGKLYDTMNKKMVESMKSFIKNADIITPNYTEASYLLGKEYNLEITKEEIKKWLKELSDMGPDIVVMTSVPEKDETKETAVVAYNKKDNKYWKVSCEYIPAFYPGTGDMFTSVLVGSLLSGDSLPIAIDRGVNFITAAIRQSYGHDYPQIEGVLLEKVLNHLKMPVMISSYELM</sequence>
<dbReference type="OrthoDB" id="9800808at2"/>
<dbReference type="Pfam" id="PF08543">
    <property type="entry name" value="Phos_pyr_kin"/>
    <property type="match status" value="1"/>
</dbReference>
<dbReference type="NCBIfam" id="NF005491">
    <property type="entry name" value="PRK07105.1"/>
    <property type="match status" value="1"/>
</dbReference>
<gene>
    <name evidence="8" type="ORF">E4650_00625</name>
    <name evidence="7" type="ORF">SAMN04488588_0890</name>
</gene>
<name>A0A1G6KU94_9BACT</name>
<evidence type="ECO:0000256" key="2">
    <source>
        <dbReference type="ARBA" id="ARBA00022679"/>
    </source>
</evidence>
<dbReference type="EMBL" id="SRME01000001">
    <property type="protein sequence ID" value="TGG88739.1"/>
    <property type="molecule type" value="Genomic_DNA"/>
</dbReference>
<dbReference type="GO" id="GO:0008478">
    <property type="term" value="F:pyridoxal kinase activity"/>
    <property type="evidence" value="ECO:0007669"/>
    <property type="project" value="UniProtKB-EC"/>
</dbReference>
<dbReference type="Gene3D" id="3.40.1190.20">
    <property type="match status" value="1"/>
</dbReference>
<accession>A0A1G6KU94</accession>
<dbReference type="EC" id="2.7.1.35" evidence="1"/>
<dbReference type="RefSeq" id="WP_091403144.1">
    <property type="nucleotide sequence ID" value="NZ_FMYV01000003.1"/>
</dbReference>
<keyword evidence="9" id="KW-1185">Reference proteome</keyword>